<organism evidence="1 2">
    <name type="scientific">Racocetra persica</name>
    <dbReference type="NCBI Taxonomy" id="160502"/>
    <lineage>
        <taxon>Eukaryota</taxon>
        <taxon>Fungi</taxon>
        <taxon>Fungi incertae sedis</taxon>
        <taxon>Mucoromycota</taxon>
        <taxon>Glomeromycotina</taxon>
        <taxon>Glomeromycetes</taxon>
        <taxon>Diversisporales</taxon>
        <taxon>Gigasporaceae</taxon>
        <taxon>Racocetra</taxon>
    </lineage>
</organism>
<comment type="caution">
    <text evidence="1">The sequence shown here is derived from an EMBL/GenBank/DDBJ whole genome shotgun (WGS) entry which is preliminary data.</text>
</comment>
<feature type="non-terminal residue" evidence="1">
    <location>
        <position position="1"/>
    </location>
</feature>
<accession>A0ACA9RVG2</accession>
<keyword evidence="2" id="KW-1185">Reference proteome</keyword>
<proteinExistence type="predicted"/>
<protein>
    <submittedName>
        <fullName evidence="1">1312_t:CDS:1</fullName>
    </submittedName>
</protein>
<sequence>NIIVSHNHFSEWRKAKPKPKKDEKRTPARNLNDANDVRYAIKMTIG</sequence>
<evidence type="ECO:0000313" key="2">
    <source>
        <dbReference type="Proteomes" id="UP000789920"/>
    </source>
</evidence>
<reference evidence="1" key="1">
    <citation type="submission" date="2021-06" db="EMBL/GenBank/DDBJ databases">
        <authorList>
            <person name="Kallberg Y."/>
            <person name="Tangrot J."/>
            <person name="Rosling A."/>
        </authorList>
    </citation>
    <scope>NUCLEOTIDE SEQUENCE</scope>
    <source>
        <strain evidence="1">MA461A</strain>
    </source>
</reference>
<dbReference type="Proteomes" id="UP000789920">
    <property type="component" value="Unassembled WGS sequence"/>
</dbReference>
<name>A0ACA9RVG2_9GLOM</name>
<dbReference type="EMBL" id="CAJVQC010074839">
    <property type="protein sequence ID" value="CAG8813342.1"/>
    <property type="molecule type" value="Genomic_DNA"/>
</dbReference>
<gene>
    <name evidence="1" type="ORF">RPERSI_LOCUS23747</name>
</gene>
<evidence type="ECO:0000313" key="1">
    <source>
        <dbReference type="EMBL" id="CAG8813342.1"/>
    </source>
</evidence>
<feature type="non-terminal residue" evidence="1">
    <location>
        <position position="46"/>
    </location>
</feature>